<reference evidence="1 2" key="1">
    <citation type="journal article" date="2023" name="J. Hered.">
        <title>Chromosome-level genome of the wood stork (Mycteria americana) provides insight into avian chromosome evolution.</title>
        <authorList>
            <person name="Flamio R. Jr."/>
            <person name="Ramstad K.M."/>
        </authorList>
    </citation>
    <scope>NUCLEOTIDE SEQUENCE [LARGE SCALE GENOMIC DNA]</scope>
    <source>
        <strain evidence="1">JAX WOST 10</strain>
    </source>
</reference>
<dbReference type="Proteomes" id="UP001333110">
    <property type="component" value="Unassembled WGS sequence"/>
</dbReference>
<accession>A0AAN7MX99</accession>
<dbReference type="EMBL" id="JAUNZN010000009">
    <property type="protein sequence ID" value="KAK4815445.1"/>
    <property type="molecule type" value="Genomic_DNA"/>
</dbReference>
<evidence type="ECO:0000313" key="1">
    <source>
        <dbReference type="EMBL" id="KAK4815445.1"/>
    </source>
</evidence>
<proteinExistence type="predicted"/>
<gene>
    <name evidence="1" type="ORF">QYF61_002834</name>
</gene>
<organism evidence="1 2">
    <name type="scientific">Mycteria americana</name>
    <name type="common">Wood stork</name>
    <dbReference type="NCBI Taxonomy" id="33587"/>
    <lineage>
        <taxon>Eukaryota</taxon>
        <taxon>Metazoa</taxon>
        <taxon>Chordata</taxon>
        <taxon>Craniata</taxon>
        <taxon>Vertebrata</taxon>
        <taxon>Euteleostomi</taxon>
        <taxon>Archelosauria</taxon>
        <taxon>Archosauria</taxon>
        <taxon>Dinosauria</taxon>
        <taxon>Saurischia</taxon>
        <taxon>Theropoda</taxon>
        <taxon>Coelurosauria</taxon>
        <taxon>Aves</taxon>
        <taxon>Neognathae</taxon>
        <taxon>Neoaves</taxon>
        <taxon>Aequornithes</taxon>
        <taxon>Ciconiiformes</taxon>
        <taxon>Ciconiidae</taxon>
        <taxon>Mycteria</taxon>
    </lineage>
</organism>
<name>A0AAN7MX99_MYCAM</name>
<dbReference type="AlphaFoldDB" id="A0AAN7MX99"/>
<keyword evidence="2" id="KW-1185">Reference proteome</keyword>
<sequence>MWASWTDSSLAEKALGLLGDARLDMNQQCAHVAKKATSLLGCLRGSAASRWREVILALSSALVRPHLECCVQLWAPQHKRDEELLGRVQATKVLKGLEHLCYEERLRELGLLSLNKRRLRGSASHHRA</sequence>
<comment type="caution">
    <text evidence="1">The sequence shown here is derived from an EMBL/GenBank/DDBJ whole genome shotgun (WGS) entry which is preliminary data.</text>
</comment>
<dbReference type="PANTHER" id="PTHR33332">
    <property type="entry name" value="REVERSE TRANSCRIPTASE DOMAIN-CONTAINING PROTEIN"/>
    <property type="match status" value="1"/>
</dbReference>
<protein>
    <submittedName>
        <fullName evidence="1">Uncharacterized protein</fullName>
    </submittedName>
</protein>
<evidence type="ECO:0000313" key="2">
    <source>
        <dbReference type="Proteomes" id="UP001333110"/>
    </source>
</evidence>